<feature type="compositionally biased region" description="Polar residues" evidence="1">
    <location>
        <begin position="11"/>
        <end position="27"/>
    </location>
</feature>
<proteinExistence type="predicted"/>
<reference evidence="2 3" key="1">
    <citation type="submission" date="2019-05" db="EMBL/GenBank/DDBJ databases">
        <title>Another draft genome of Portunus trituberculatus and its Hox gene families provides insights of decapod evolution.</title>
        <authorList>
            <person name="Jeong J.-H."/>
            <person name="Song I."/>
            <person name="Kim S."/>
            <person name="Choi T."/>
            <person name="Kim D."/>
            <person name="Ryu S."/>
            <person name="Kim W."/>
        </authorList>
    </citation>
    <scope>NUCLEOTIDE SEQUENCE [LARGE SCALE GENOMIC DNA]</scope>
    <source>
        <tissue evidence="2">Muscle</tissue>
    </source>
</reference>
<dbReference type="Proteomes" id="UP000324222">
    <property type="component" value="Unassembled WGS sequence"/>
</dbReference>
<evidence type="ECO:0000313" key="3">
    <source>
        <dbReference type="Proteomes" id="UP000324222"/>
    </source>
</evidence>
<dbReference type="EMBL" id="VSRR010144205">
    <property type="protein sequence ID" value="MPD05060.1"/>
    <property type="molecule type" value="Genomic_DNA"/>
</dbReference>
<accession>A0A5B7KD31</accession>
<name>A0A5B7KD31_PORTR</name>
<gene>
    <name evidence="2" type="ORF">E2C01_100782</name>
</gene>
<keyword evidence="3" id="KW-1185">Reference proteome</keyword>
<comment type="caution">
    <text evidence="2">The sequence shown here is derived from an EMBL/GenBank/DDBJ whole genome shotgun (WGS) entry which is preliminary data.</text>
</comment>
<protein>
    <submittedName>
        <fullName evidence="2">Uncharacterized protein</fullName>
    </submittedName>
</protein>
<feature type="region of interest" description="Disordered" evidence="1">
    <location>
        <begin position="1"/>
        <end position="44"/>
    </location>
</feature>
<sequence length="122" mass="13532">MRRGEMGDELVSSTEENVVAASATQAASPVLDDDAVSPSISGVTSSVPDKLDLFMQWMLQQMNEQSQQMKEESQKMKVQSRNCMGVNEERCAHAKEKHWEASISAIHFKEKGVEDQEDTGAQ</sequence>
<evidence type="ECO:0000313" key="2">
    <source>
        <dbReference type="EMBL" id="MPD05060.1"/>
    </source>
</evidence>
<organism evidence="2 3">
    <name type="scientific">Portunus trituberculatus</name>
    <name type="common">Swimming crab</name>
    <name type="synonym">Neptunus trituberculatus</name>
    <dbReference type="NCBI Taxonomy" id="210409"/>
    <lineage>
        <taxon>Eukaryota</taxon>
        <taxon>Metazoa</taxon>
        <taxon>Ecdysozoa</taxon>
        <taxon>Arthropoda</taxon>
        <taxon>Crustacea</taxon>
        <taxon>Multicrustacea</taxon>
        <taxon>Malacostraca</taxon>
        <taxon>Eumalacostraca</taxon>
        <taxon>Eucarida</taxon>
        <taxon>Decapoda</taxon>
        <taxon>Pleocyemata</taxon>
        <taxon>Brachyura</taxon>
        <taxon>Eubrachyura</taxon>
        <taxon>Portunoidea</taxon>
        <taxon>Portunidae</taxon>
        <taxon>Portuninae</taxon>
        <taxon>Portunus</taxon>
    </lineage>
</organism>
<dbReference type="AlphaFoldDB" id="A0A5B7KD31"/>
<evidence type="ECO:0000256" key="1">
    <source>
        <dbReference type="SAM" id="MobiDB-lite"/>
    </source>
</evidence>